<evidence type="ECO:0000259" key="9">
    <source>
        <dbReference type="Pfam" id="PF04138"/>
    </source>
</evidence>
<feature type="domain" description="Glycosyltransferase 2-like" evidence="8">
    <location>
        <begin position="3"/>
        <end position="133"/>
    </location>
</feature>
<feature type="transmembrane region" description="Helical" evidence="7">
    <location>
        <begin position="291"/>
        <end position="308"/>
    </location>
</feature>
<evidence type="ECO:0000256" key="5">
    <source>
        <dbReference type="ARBA" id="ARBA00023136"/>
    </source>
</evidence>
<dbReference type="PANTHER" id="PTHR48090:SF7">
    <property type="entry name" value="RFBJ PROTEIN"/>
    <property type="match status" value="1"/>
</dbReference>
<organism evidence="10 11">
    <name type="scientific">Microbacterium lemovicicum</name>
    <dbReference type="NCBI Taxonomy" id="1072463"/>
    <lineage>
        <taxon>Bacteria</taxon>
        <taxon>Bacillati</taxon>
        <taxon>Actinomycetota</taxon>
        <taxon>Actinomycetes</taxon>
        <taxon>Micrococcales</taxon>
        <taxon>Microbacteriaceae</taxon>
        <taxon>Microbacterium</taxon>
    </lineage>
</organism>
<name>A0A3Q9J1B3_9MICO</name>
<dbReference type="Proteomes" id="UP000276888">
    <property type="component" value="Chromosome"/>
</dbReference>
<gene>
    <name evidence="10" type="primary">ppm1_2</name>
    <name evidence="10" type="ORF">CVS47_00887</name>
</gene>
<dbReference type="Gene3D" id="3.90.550.10">
    <property type="entry name" value="Spore Coat Polysaccharide Biosynthesis Protein SpsA, Chain A"/>
    <property type="match status" value="1"/>
</dbReference>
<dbReference type="EC" id="2.4.1.-" evidence="10"/>
<evidence type="ECO:0000256" key="2">
    <source>
        <dbReference type="ARBA" id="ARBA00006739"/>
    </source>
</evidence>
<evidence type="ECO:0000313" key="11">
    <source>
        <dbReference type="Proteomes" id="UP000276888"/>
    </source>
</evidence>
<feature type="region of interest" description="Disordered" evidence="6">
    <location>
        <begin position="347"/>
        <end position="383"/>
    </location>
</feature>
<evidence type="ECO:0000256" key="6">
    <source>
        <dbReference type="SAM" id="MobiDB-lite"/>
    </source>
</evidence>
<evidence type="ECO:0000259" key="8">
    <source>
        <dbReference type="Pfam" id="PF00535"/>
    </source>
</evidence>
<dbReference type="InterPro" id="IPR050256">
    <property type="entry name" value="Glycosyltransferase_2"/>
</dbReference>
<dbReference type="CDD" id="cd04179">
    <property type="entry name" value="DPM_DPG-synthase_like"/>
    <property type="match status" value="1"/>
</dbReference>
<dbReference type="AlphaFoldDB" id="A0A3Q9J1B3"/>
<dbReference type="Pfam" id="PF00535">
    <property type="entry name" value="Glycos_transf_2"/>
    <property type="match status" value="1"/>
</dbReference>
<evidence type="ECO:0000256" key="4">
    <source>
        <dbReference type="ARBA" id="ARBA00022989"/>
    </source>
</evidence>
<dbReference type="GO" id="GO:0016757">
    <property type="term" value="F:glycosyltransferase activity"/>
    <property type="evidence" value="ECO:0007669"/>
    <property type="project" value="UniProtKB-KW"/>
</dbReference>
<dbReference type="InterPro" id="IPR001173">
    <property type="entry name" value="Glyco_trans_2-like"/>
</dbReference>
<feature type="transmembrane region" description="Helical" evidence="7">
    <location>
        <begin position="251"/>
        <end position="270"/>
    </location>
</feature>
<dbReference type="InterPro" id="IPR029044">
    <property type="entry name" value="Nucleotide-diphossugar_trans"/>
</dbReference>
<keyword evidence="4 7" id="KW-1133">Transmembrane helix</keyword>
<dbReference type="OrthoDB" id="9810303at2"/>
<keyword evidence="10" id="KW-0808">Transferase</keyword>
<comment type="similarity">
    <text evidence="2">Belongs to the glycosyltransferase 2 family.</text>
</comment>
<evidence type="ECO:0000313" key="10">
    <source>
        <dbReference type="EMBL" id="AZS36286.1"/>
    </source>
</evidence>
<dbReference type="KEGG" id="mlv:CVS47_00887"/>
<sequence length="383" mass="41064">MIILIPAYEPGEHLVPLVRDLLDQDPDVEVLIVDDGSGDAFEGRFAAAHRAGARVLAHPANRGKGAALKSGFRDIDERGSGDDVVTADADGQHTARDILRVADALRADSARGASVLVLGARGFRGEVPLRSRVGNAISRALFRVAAGWGASDTQTGLRGIPVGMLPWLRQVPGERFEYEIEMLLRLGRAGFAAREIRIETVYLAQNASSHFRPLVDSLRVTLPLLLFAASSLLAFLVDTVALLILQALTGSLLASIVGARLVSASVNFAVNRRIVFRGPRRTRVSTQAARYAGLAALLLASNVVWMEALTGAGLPLLLAKAVTEAVLFVTSFQVQRRFVFGRSATAGRPADVSGRLAPSQERSRSAPDGPAQMDITHRFERTP</sequence>
<protein>
    <submittedName>
        <fullName evidence="10">Polyprenol monophosphomannose synthase</fullName>
        <ecNumber evidence="10">2.4.1.-</ecNumber>
    </submittedName>
</protein>
<reference evidence="10 11" key="1">
    <citation type="submission" date="2018-08" db="EMBL/GenBank/DDBJ databases">
        <title>Microbacterium lemovicicum sp. nov., a bacterium isolated from a natural uranium-rich soil.</title>
        <authorList>
            <person name="ORTET P."/>
        </authorList>
    </citation>
    <scope>NUCLEOTIDE SEQUENCE [LARGE SCALE GENOMIC DNA]</scope>
    <source>
        <strain evidence="10 11">Viu22</strain>
    </source>
</reference>
<dbReference type="SUPFAM" id="SSF53448">
    <property type="entry name" value="Nucleotide-diphospho-sugar transferases"/>
    <property type="match status" value="1"/>
</dbReference>
<proteinExistence type="inferred from homology"/>
<feature type="transmembrane region" description="Helical" evidence="7">
    <location>
        <begin position="222"/>
        <end position="245"/>
    </location>
</feature>
<feature type="domain" description="GtrA/DPMS transmembrane" evidence="9">
    <location>
        <begin position="227"/>
        <end position="340"/>
    </location>
</feature>
<dbReference type="InterPro" id="IPR007267">
    <property type="entry name" value="GtrA_DPMS_TM"/>
</dbReference>
<dbReference type="GO" id="GO:0000271">
    <property type="term" value="P:polysaccharide biosynthetic process"/>
    <property type="evidence" value="ECO:0007669"/>
    <property type="project" value="InterPro"/>
</dbReference>
<evidence type="ECO:0000256" key="1">
    <source>
        <dbReference type="ARBA" id="ARBA00004141"/>
    </source>
</evidence>
<dbReference type="RefSeq" id="WP_127095000.1">
    <property type="nucleotide sequence ID" value="NZ_CP031423.1"/>
</dbReference>
<dbReference type="GO" id="GO:0016020">
    <property type="term" value="C:membrane"/>
    <property type="evidence" value="ECO:0007669"/>
    <property type="project" value="UniProtKB-SubCell"/>
</dbReference>
<evidence type="ECO:0000256" key="7">
    <source>
        <dbReference type="SAM" id="Phobius"/>
    </source>
</evidence>
<comment type="subcellular location">
    <subcellularLocation>
        <location evidence="1">Membrane</location>
        <topology evidence="1">Multi-pass membrane protein</topology>
    </subcellularLocation>
</comment>
<keyword evidence="11" id="KW-1185">Reference proteome</keyword>
<keyword evidence="3 7" id="KW-0812">Transmembrane</keyword>
<accession>A0A3Q9J1B3</accession>
<evidence type="ECO:0000256" key="3">
    <source>
        <dbReference type="ARBA" id="ARBA00022692"/>
    </source>
</evidence>
<keyword evidence="5 7" id="KW-0472">Membrane</keyword>
<dbReference type="PANTHER" id="PTHR48090">
    <property type="entry name" value="UNDECAPRENYL-PHOSPHATE 4-DEOXY-4-FORMAMIDO-L-ARABINOSE TRANSFERASE-RELATED"/>
    <property type="match status" value="1"/>
</dbReference>
<keyword evidence="10" id="KW-0328">Glycosyltransferase</keyword>
<dbReference type="EMBL" id="CP031423">
    <property type="protein sequence ID" value="AZS36286.1"/>
    <property type="molecule type" value="Genomic_DNA"/>
</dbReference>
<dbReference type="Pfam" id="PF04138">
    <property type="entry name" value="GtrA_DPMS_TM"/>
    <property type="match status" value="1"/>
</dbReference>